<gene>
    <name evidence="13" type="ORF">PROFUN_05399</name>
</gene>
<evidence type="ECO:0000259" key="10">
    <source>
        <dbReference type="Pfam" id="PF05193"/>
    </source>
</evidence>
<dbReference type="FunFam" id="3.30.830.10:FF:000005">
    <property type="entry name" value="nardilysin isoform X1"/>
    <property type="match status" value="1"/>
</dbReference>
<dbReference type="Gene3D" id="3.30.830.10">
    <property type="entry name" value="Metalloenzyme, LuxS/M16 peptidase-like"/>
    <property type="match status" value="4"/>
</dbReference>
<dbReference type="PROSITE" id="PS00143">
    <property type="entry name" value="INSULINASE"/>
    <property type="match status" value="1"/>
</dbReference>
<keyword evidence="5" id="KW-0378">Hydrolase</keyword>
<evidence type="ECO:0000259" key="11">
    <source>
        <dbReference type="Pfam" id="PF16187"/>
    </source>
</evidence>
<dbReference type="PANTHER" id="PTHR43690">
    <property type="entry name" value="NARDILYSIN"/>
    <property type="match status" value="1"/>
</dbReference>
<evidence type="ECO:0000256" key="3">
    <source>
        <dbReference type="ARBA" id="ARBA00022670"/>
    </source>
</evidence>
<dbReference type="OrthoDB" id="952271at2759"/>
<dbReference type="InterPro" id="IPR011765">
    <property type="entry name" value="Pept_M16_N"/>
</dbReference>
<dbReference type="Pfam" id="PF05193">
    <property type="entry name" value="Peptidase_M16_C"/>
    <property type="match status" value="1"/>
</dbReference>
<dbReference type="STRING" id="1890364.A0A2P6NQT4"/>
<dbReference type="InterPro" id="IPR001431">
    <property type="entry name" value="Pept_M16_Zn_BS"/>
</dbReference>
<keyword evidence="4" id="KW-0479">Metal-binding</keyword>
<evidence type="ECO:0000259" key="9">
    <source>
        <dbReference type="Pfam" id="PF00675"/>
    </source>
</evidence>
<evidence type="ECO:0000313" key="14">
    <source>
        <dbReference type="Proteomes" id="UP000241769"/>
    </source>
</evidence>
<dbReference type="GO" id="GO:0006508">
    <property type="term" value="P:proteolysis"/>
    <property type="evidence" value="ECO:0007669"/>
    <property type="project" value="UniProtKB-KW"/>
</dbReference>
<dbReference type="InParanoid" id="A0A2P6NQT4"/>
<feature type="domain" description="Peptidase M16 C-terminal" evidence="10">
    <location>
        <begin position="185"/>
        <end position="390"/>
    </location>
</feature>
<dbReference type="GO" id="GO:0046872">
    <property type="term" value="F:metal ion binding"/>
    <property type="evidence" value="ECO:0007669"/>
    <property type="project" value="UniProtKB-KW"/>
</dbReference>
<accession>A0A2P6NQT4</accession>
<dbReference type="GO" id="GO:0005737">
    <property type="term" value="C:cytoplasm"/>
    <property type="evidence" value="ECO:0007669"/>
    <property type="project" value="UniProtKB-ARBA"/>
</dbReference>
<dbReference type="InterPro" id="IPR050626">
    <property type="entry name" value="Peptidase_M16"/>
</dbReference>
<evidence type="ECO:0000256" key="1">
    <source>
        <dbReference type="ARBA" id="ARBA00001947"/>
    </source>
</evidence>
<keyword evidence="3" id="KW-0645">Protease</keyword>
<dbReference type="InterPro" id="IPR011249">
    <property type="entry name" value="Metalloenz_LuxS/M16"/>
</dbReference>
<dbReference type="Pfam" id="PF22456">
    <property type="entry name" value="PqqF-like_C_4"/>
    <property type="match status" value="1"/>
</dbReference>
<dbReference type="SUPFAM" id="SSF63411">
    <property type="entry name" value="LuxS/MPP-like metallohydrolase"/>
    <property type="match status" value="4"/>
</dbReference>
<evidence type="ECO:0000256" key="5">
    <source>
        <dbReference type="ARBA" id="ARBA00022801"/>
    </source>
</evidence>
<dbReference type="Pfam" id="PF16187">
    <property type="entry name" value="Peptidase_M16_M"/>
    <property type="match status" value="1"/>
</dbReference>
<evidence type="ECO:0000256" key="7">
    <source>
        <dbReference type="ARBA" id="ARBA00023049"/>
    </source>
</evidence>
<evidence type="ECO:0000313" key="13">
    <source>
        <dbReference type="EMBL" id="PRP86258.1"/>
    </source>
</evidence>
<comment type="similarity">
    <text evidence="2 8">Belongs to the peptidase M16 family.</text>
</comment>
<feature type="domain" description="Peptidase M16 N-terminal" evidence="9">
    <location>
        <begin position="30"/>
        <end position="156"/>
    </location>
</feature>
<organism evidence="13 14">
    <name type="scientific">Planoprotostelium fungivorum</name>
    <dbReference type="NCBI Taxonomy" id="1890364"/>
    <lineage>
        <taxon>Eukaryota</taxon>
        <taxon>Amoebozoa</taxon>
        <taxon>Evosea</taxon>
        <taxon>Variosea</taxon>
        <taxon>Cavosteliida</taxon>
        <taxon>Cavosteliaceae</taxon>
        <taxon>Planoprotostelium</taxon>
    </lineage>
</organism>
<dbReference type="InterPro" id="IPR007863">
    <property type="entry name" value="Peptidase_M16_C"/>
</dbReference>
<evidence type="ECO:0000256" key="2">
    <source>
        <dbReference type="ARBA" id="ARBA00007261"/>
    </source>
</evidence>
<dbReference type="Pfam" id="PF00675">
    <property type="entry name" value="Peptidase_M16"/>
    <property type="match status" value="1"/>
</dbReference>
<dbReference type="FunCoup" id="A0A2P6NQT4">
    <property type="interactions" value="1011"/>
</dbReference>
<name>A0A2P6NQT4_9EUKA</name>
<dbReference type="FunFam" id="3.30.830.10:FF:000012">
    <property type="entry name" value="Protease 3"/>
    <property type="match status" value="1"/>
</dbReference>
<keyword evidence="6" id="KW-0862">Zinc</keyword>
<dbReference type="PANTHER" id="PTHR43690:SF18">
    <property type="entry name" value="INSULIN-DEGRADING ENZYME-RELATED"/>
    <property type="match status" value="1"/>
</dbReference>
<evidence type="ECO:0000256" key="6">
    <source>
        <dbReference type="ARBA" id="ARBA00022833"/>
    </source>
</evidence>
<keyword evidence="14" id="KW-1185">Reference proteome</keyword>
<feature type="domain" description="Peptidase M16 middle/third" evidence="11">
    <location>
        <begin position="395"/>
        <end position="690"/>
    </location>
</feature>
<reference evidence="13 14" key="1">
    <citation type="journal article" date="2018" name="Genome Biol. Evol.">
        <title>Multiple Roots of Fruiting Body Formation in Amoebozoa.</title>
        <authorList>
            <person name="Hillmann F."/>
            <person name="Forbes G."/>
            <person name="Novohradska S."/>
            <person name="Ferling I."/>
            <person name="Riege K."/>
            <person name="Groth M."/>
            <person name="Westermann M."/>
            <person name="Marz M."/>
            <person name="Spaller T."/>
            <person name="Winckler T."/>
            <person name="Schaap P."/>
            <person name="Glockner G."/>
        </authorList>
    </citation>
    <scope>NUCLEOTIDE SEQUENCE [LARGE SCALE GENOMIC DNA]</scope>
    <source>
        <strain evidence="13 14">Jena</strain>
    </source>
</reference>
<feature type="domain" description="Coenzyme PQQ synthesis protein F-like C-terminal lobe" evidence="12">
    <location>
        <begin position="797"/>
        <end position="896"/>
    </location>
</feature>
<evidence type="ECO:0000256" key="4">
    <source>
        <dbReference type="ARBA" id="ARBA00022723"/>
    </source>
</evidence>
<dbReference type="InterPro" id="IPR032632">
    <property type="entry name" value="Peptidase_M16_M"/>
</dbReference>
<protein>
    <submittedName>
        <fullName evidence="13">Insulin-degrading enzyme</fullName>
    </submittedName>
</protein>
<evidence type="ECO:0000259" key="12">
    <source>
        <dbReference type="Pfam" id="PF22456"/>
    </source>
</evidence>
<evidence type="ECO:0000256" key="8">
    <source>
        <dbReference type="RuleBase" id="RU004447"/>
    </source>
</evidence>
<dbReference type="EMBL" id="MDYQ01000033">
    <property type="protein sequence ID" value="PRP86258.1"/>
    <property type="molecule type" value="Genomic_DNA"/>
</dbReference>
<dbReference type="AlphaFoldDB" id="A0A2P6NQT4"/>
<comment type="caution">
    <text evidence="13">The sequence shown here is derived from an EMBL/GenBank/DDBJ whole genome shotgun (WGS) entry which is preliminary data.</text>
</comment>
<dbReference type="GO" id="GO:0004222">
    <property type="term" value="F:metalloendopeptidase activity"/>
    <property type="evidence" value="ECO:0007669"/>
    <property type="project" value="InterPro"/>
</dbReference>
<keyword evidence="7" id="KW-0482">Metalloprotease</keyword>
<sequence>MDSKMLRLTPTKSQSDKRQYRWLKLQNELEAAASLCVRCGHLWNPPQVQGLAHFLEHMLFLGTEKYPIENSFQAFVKENGGSLNAYTSYEETCFHFEVGKDSLMPSLDRFSQFFICPTFTQSATDREMNAVNSEFEGNRNSDSWRYTAISHSIAEPSHPYSQFVVGNLKSLRDDPKDKGIDVRAFLIDFYNKYYSANVMKLCVLGNETLDELEAMVTPMFAPVVNRNISKLYPTHHQFFPHLPEKVFDLHELLKRPDYQPHRIVFPQEKCTPGWYNMVPKSDTNSLRLSWPCKTTLHEYETKPERYLGHLLGHEATGSLFALLKRLGWVTQLVAGNFGNVADVSMFCCNVALTLQGKDKVKEIITMIYQYLNLLKSQPPQEWVFEELRAMMQMDFNFLEKNSSGSHTRELSSRMQQYPPKDILSGPYLVHDWDAGSIDRLLNELTPENMLIIVTSKDFEGSPGLKAEQWFGAEYEPVKIDGDFFEGLKHLEPNGQFSIPVPNPFIPKDFTLNPEETTPHPQLIVDTPLLSLFWRNDNRFNMPKTHLMILVRPEISTKSDVDIVQFMSDESYSSPMNAAMITIFAQLCSDSLNEELSYYAELAGLAFHLSFCFEGLQLEATGYSEKVGVVVEQIVERMSKFQVKEERYRILKEQIMRDWDNQKTENGTRRAQSLCMETIFEKYWSSQQKRDALTDVTFEDLQRFIPKLLGRLKVVSLVQGSMRKSHAVQLLNNVIHSLNGPKPLLPAQIPERRIIKLTKGCNYYHLSNISNEHDKNSTIWSFYNAGIKSLRLCVLVELLANIMEVPLYNTLRTQEQLGYIVTSLHQSHVNTIGISVVIQSHHTAPTGLDARVEAFFSSFKESLDRITEEELQSYVKSLRSIKSQKFHKLGEEIGFNWLEICSREYFFDRKKKFVEELSRVSKSDLVELYDVMILNRETRRKISWHVYGCDREISSLEELMTSLSGNSEGHKELRRGPTQRGKIEGGPTVQLIRSGQEYLFRRELPYYPIGEKKE</sequence>
<proteinExistence type="inferred from homology"/>
<comment type="cofactor">
    <cofactor evidence="1">
        <name>Zn(2+)</name>
        <dbReference type="ChEBI" id="CHEBI:29105"/>
    </cofactor>
</comment>
<dbReference type="Proteomes" id="UP000241769">
    <property type="component" value="Unassembled WGS sequence"/>
</dbReference>
<dbReference type="InterPro" id="IPR054734">
    <property type="entry name" value="PqqF-like_C_4"/>
</dbReference>